<dbReference type="AlphaFoldDB" id="A0A5N5SYJ1"/>
<keyword evidence="14" id="KW-1185">Reference proteome</keyword>
<evidence type="ECO:0000256" key="7">
    <source>
        <dbReference type="ARBA" id="ARBA00023125"/>
    </source>
</evidence>
<feature type="domain" description="C2H2-type" evidence="12">
    <location>
        <begin position="241"/>
        <end position="268"/>
    </location>
</feature>
<keyword evidence="5" id="KW-0862">Zinc</keyword>
<accession>A0A5N5SYJ1</accession>
<evidence type="ECO:0000256" key="6">
    <source>
        <dbReference type="ARBA" id="ARBA00023015"/>
    </source>
</evidence>
<dbReference type="Gene3D" id="3.30.160.60">
    <property type="entry name" value="Classic Zinc Finger"/>
    <property type="match status" value="3"/>
</dbReference>
<evidence type="ECO:0000256" key="9">
    <source>
        <dbReference type="ARBA" id="ARBA00023242"/>
    </source>
</evidence>
<dbReference type="GO" id="GO:0005634">
    <property type="term" value="C:nucleus"/>
    <property type="evidence" value="ECO:0007669"/>
    <property type="project" value="UniProtKB-SubCell"/>
</dbReference>
<dbReference type="InterPro" id="IPR013087">
    <property type="entry name" value="Znf_C2H2_type"/>
</dbReference>
<evidence type="ECO:0000313" key="14">
    <source>
        <dbReference type="Proteomes" id="UP000326759"/>
    </source>
</evidence>
<keyword evidence="3" id="KW-0677">Repeat</keyword>
<evidence type="ECO:0000256" key="5">
    <source>
        <dbReference type="ARBA" id="ARBA00022833"/>
    </source>
</evidence>
<keyword evidence="4 10" id="KW-0863">Zinc-finger</keyword>
<dbReference type="InterPro" id="IPR036236">
    <property type="entry name" value="Znf_C2H2_sf"/>
</dbReference>
<dbReference type="FunFam" id="3.30.160.60:FF:000325">
    <property type="entry name" value="ZFP90 zinc finger protein"/>
    <property type="match status" value="1"/>
</dbReference>
<evidence type="ECO:0000256" key="1">
    <source>
        <dbReference type="ARBA" id="ARBA00004123"/>
    </source>
</evidence>
<dbReference type="GO" id="GO:0008270">
    <property type="term" value="F:zinc ion binding"/>
    <property type="evidence" value="ECO:0007669"/>
    <property type="project" value="UniProtKB-KW"/>
</dbReference>
<dbReference type="OrthoDB" id="3561125at2759"/>
<feature type="compositionally biased region" description="Basic and acidic residues" evidence="11">
    <location>
        <begin position="77"/>
        <end position="93"/>
    </location>
</feature>
<keyword evidence="7" id="KW-0238">DNA-binding</keyword>
<keyword evidence="8" id="KW-0804">Transcription</keyword>
<keyword evidence="9" id="KW-0539">Nucleus</keyword>
<evidence type="ECO:0000256" key="10">
    <source>
        <dbReference type="PROSITE-ProRule" id="PRU00042"/>
    </source>
</evidence>
<dbReference type="Proteomes" id="UP000326759">
    <property type="component" value="Unassembled WGS sequence"/>
</dbReference>
<dbReference type="SUPFAM" id="SSF57667">
    <property type="entry name" value="beta-beta-alpha zinc fingers"/>
    <property type="match status" value="3"/>
</dbReference>
<name>A0A5N5SYJ1_9CRUS</name>
<evidence type="ECO:0000256" key="2">
    <source>
        <dbReference type="ARBA" id="ARBA00022723"/>
    </source>
</evidence>
<dbReference type="SMART" id="SM00355">
    <property type="entry name" value="ZnF_C2H2"/>
    <property type="match status" value="5"/>
</dbReference>
<dbReference type="EMBL" id="SEYY01019962">
    <property type="protein sequence ID" value="KAB7497740.1"/>
    <property type="molecule type" value="Genomic_DNA"/>
</dbReference>
<feature type="domain" description="C2H2-type" evidence="12">
    <location>
        <begin position="157"/>
        <end position="184"/>
    </location>
</feature>
<evidence type="ECO:0000313" key="13">
    <source>
        <dbReference type="EMBL" id="KAB7497740.1"/>
    </source>
</evidence>
<evidence type="ECO:0000256" key="3">
    <source>
        <dbReference type="ARBA" id="ARBA00022737"/>
    </source>
</evidence>
<evidence type="ECO:0000256" key="11">
    <source>
        <dbReference type="SAM" id="MobiDB-lite"/>
    </source>
</evidence>
<feature type="domain" description="C2H2-type" evidence="12">
    <location>
        <begin position="185"/>
        <end position="212"/>
    </location>
</feature>
<dbReference type="PANTHER" id="PTHR24392">
    <property type="entry name" value="ZINC FINGER PROTEIN"/>
    <property type="match status" value="1"/>
</dbReference>
<sequence length="274" mass="31593">MENEEESVWVEQISKIMDAHMRDQLENQVTFCNAIMEPSIDLREEETGTGEYSSSYIKKEEETYPNPSYSEGSCGTPHEDYSQLPPDQKHEPESSESFDLMEDESKGTPPEVIHPNICEIKEASGGKLFKCSECNYESKWKGNVRVHYYTHSKTKLFKCTECSYETNQKGNLKIHSLNHTDTKLHECTECPYKTNIKNNLSRHVLTHATAKSLKCSECNFQSNNKKYLKIHLLNHANLKLFPCTVCDYQTNDKSNLNRHILIHSDEKIRSMGKV</sequence>
<organism evidence="13 14">
    <name type="scientific">Armadillidium nasatum</name>
    <dbReference type="NCBI Taxonomy" id="96803"/>
    <lineage>
        <taxon>Eukaryota</taxon>
        <taxon>Metazoa</taxon>
        <taxon>Ecdysozoa</taxon>
        <taxon>Arthropoda</taxon>
        <taxon>Crustacea</taxon>
        <taxon>Multicrustacea</taxon>
        <taxon>Malacostraca</taxon>
        <taxon>Eumalacostraca</taxon>
        <taxon>Peracarida</taxon>
        <taxon>Isopoda</taxon>
        <taxon>Oniscidea</taxon>
        <taxon>Crinocheta</taxon>
        <taxon>Armadillidiidae</taxon>
        <taxon>Armadillidium</taxon>
    </lineage>
</organism>
<dbReference type="Pfam" id="PF13909">
    <property type="entry name" value="zf-H2C2_5"/>
    <property type="match status" value="2"/>
</dbReference>
<evidence type="ECO:0000259" key="12">
    <source>
        <dbReference type="PROSITE" id="PS50157"/>
    </source>
</evidence>
<keyword evidence="6" id="KW-0805">Transcription regulation</keyword>
<protein>
    <submittedName>
        <fullName evidence="13">Zinc finger protein</fullName>
    </submittedName>
</protein>
<keyword evidence="2" id="KW-0479">Metal-binding</keyword>
<comment type="caution">
    <text evidence="13">The sequence shown here is derived from an EMBL/GenBank/DDBJ whole genome shotgun (WGS) entry which is preliminary data.</text>
</comment>
<proteinExistence type="predicted"/>
<evidence type="ECO:0000256" key="8">
    <source>
        <dbReference type="ARBA" id="ARBA00023163"/>
    </source>
</evidence>
<feature type="region of interest" description="Disordered" evidence="11">
    <location>
        <begin position="38"/>
        <end position="112"/>
    </location>
</feature>
<dbReference type="FunFam" id="3.30.160.60:FF:000446">
    <property type="entry name" value="Zinc finger protein"/>
    <property type="match status" value="1"/>
</dbReference>
<feature type="domain" description="C2H2-type" evidence="12">
    <location>
        <begin position="129"/>
        <end position="156"/>
    </location>
</feature>
<evidence type="ECO:0000256" key="4">
    <source>
        <dbReference type="ARBA" id="ARBA00022771"/>
    </source>
</evidence>
<comment type="subcellular location">
    <subcellularLocation>
        <location evidence="1">Nucleus</location>
    </subcellularLocation>
</comment>
<reference evidence="13 14" key="1">
    <citation type="journal article" date="2019" name="PLoS Biol.">
        <title>Sex chromosomes control vertical transmission of feminizing Wolbachia symbionts in an isopod.</title>
        <authorList>
            <person name="Becking T."/>
            <person name="Chebbi M.A."/>
            <person name="Giraud I."/>
            <person name="Moumen B."/>
            <person name="Laverre T."/>
            <person name="Caubet Y."/>
            <person name="Peccoud J."/>
            <person name="Gilbert C."/>
            <person name="Cordaux R."/>
        </authorList>
    </citation>
    <scope>NUCLEOTIDE SEQUENCE [LARGE SCALE GENOMIC DNA]</scope>
    <source>
        <strain evidence="13">ANa2</strain>
        <tissue evidence="13">Whole body excluding digestive tract and cuticle</tissue>
    </source>
</reference>
<dbReference type="GO" id="GO:0003677">
    <property type="term" value="F:DNA binding"/>
    <property type="evidence" value="ECO:0007669"/>
    <property type="project" value="UniProtKB-KW"/>
</dbReference>
<gene>
    <name evidence="13" type="ORF">Anas_04938</name>
</gene>
<dbReference type="PROSITE" id="PS50157">
    <property type="entry name" value="ZINC_FINGER_C2H2_2"/>
    <property type="match status" value="4"/>
</dbReference>